<dbReference type="SMART" id="SM00382">
    <property type="entry name" value="AAA"/>
    <property type="match status" value="1"/>
</dbReference>
<evidence type="ECO:0000259" key="1">
    <source>
        <dbReference type="SMART" id="SM00382"/>
    </source>
</evidence>
<proteinExistence type="predicted"/>
<dbReference type="GO" id="GO:0005524">
    <property type="term" value="F:ATP binding"/>
    <property type="evidence" value="ECO:0007669"/>
    <property type="project" value="InterPro"/>
</dbReference>
<dbReference type="Pfam" id="PF13304">
    <property type="entry name" value="AAA_21"/>
    <property type="match status" value="1"/>
</dbReference>
<dbReference type="GO" id="GO:0016887">
    <property type="term" value="F:ATP hydrolysis activity"/>
    <property type="evidence" value="ECO:0007669"/>
    <property type="project" value="InterPro"/>
</dbReference>
<dbReference type="AlphaFoldDB" id="A0AAE3ZNZ6"/>
<dbReference type="CDD" id="cd00267">
    <property type="entry name" value="ABC_ATPase"/>
    <property type="match status" value="1"/>
</dbReference>
<dbReference type="Gene3D" id="3.40.50.300">
    <property type="entry name" value="P-loop containing nucleotide triphosphate hydrolases"/>
    <property type="match status" value="1"/>
</dbReference>
<keyword evidence="3" id="KW-1185">Reference proteome</keyword>
<dbReference type="EMBL" id="JAVDYC010000001">
    <property type="protein sequence ID" value="MDR7323448.1"/>
    <property type="molecule type" value="Genomic_DNA"/>
</dbReference>
<comment type="caution">
    <text evidence="2">The sequence shown here is derived from an EMBL/GenBank/DDBJ whole genome shotgun (WGS) entry which is preliminary data.</text>
</comment>
<gene>
    <name evidence="2" type="ORF">J2S44_003698</name>
</gene>
<dbReference type="InterPro" id="IPR051396">
    <property type="entry name" value="Bact_Antivir_Def_Nuclease"/>
</dbReference>
<dbReference type="RefSeq" id="WP_310415347.1">
    <property type="nucleotide sequence ID" value="NZ_JAVDYC010000001.1"/>
</dbReference>
<evidence type="ECO:0000313" key="2">
    <source>
        <dbReference type="EMBL" id="MDR7323448.1"/>
    </source>
</evidence>
<name>A0AAE3ZNZ6_9ACTN</name>
<reference evidence="2 3" key="1">
    <citation type="submission" date="2023-07" db="EMBL/GenBank/DDBJ databases">
        <title>Sequencing the genomes of 1000 actinobacteria strains.</title>
        <authorList>
            <person name="Klenk H.-P."/>
        </authorList>
    </citation>
    <scope>NUCLEOTIDE SEQUENCE [LARGE SCALE GENOMIC DNA]</scope>
    <source>
        <strain evidence="2 3">DSM 44711</strain>
    </source>
</reference>
<protein>
    <recommendedName>
        <fullName evidence="1">AAA+ ATPase domain-containing protein</fullName>
    </recommendedName>
</protein>
<dbReference type="Proteomes" id="UP001183629">
    <property type="component" value="Unassembled WGS sequence"/>
</dbReference>
<accession>A0AAE3ZNZ6</accession>
<organism evidence="2 3">
    <name type="scientific">Catenuloplanes niger</name>
    <dbReference type="NCBI Taxonomy" id="587534"/>
    <lineage>
        <taxon>Bacteria</taxon>
        <taxon>Bacillati</taxon>
        <taxon>Actinomycetota</taxon>
        <taxon>Actinomycetes</taxon>
        <taxon>Micromonosporales</taxon>
        <taxon>Micromonosporaceae</taxon>
        <taxon>Catenuloplanes</taxon>
    </lineage>
</organism>
<dbReference type="InterPro" id="IPR027417">
    <property type="entry name" value="P-loop_NTPase"/>
</dbReference>
<dbReference type="InterPro" id="IPR003593">
    <property type="entry name" value="AAA+_ATPase"/>
</dbReference>
<dbReference type="PANTHER" id="PTHR43581">
    <property type="entry name" value="ATP/GTP PHOSPHATASE"/>
    <property type="match status" value="1"/>
</dbReference>
<dbReference type="InterPro" id="IPR003959">
    <property type="entry name" value="ATPase_AAA_core"/>
</dbReference>
<evidence type="ECO:0000313" key="3">
    <source>
        <dbReference type="Proteomes" id="UP001183629"/>
    </source>
</evidence>
<dbReference type="PANTHER" id="PTHR43581:SF4">
    <property type="entry name" value="ATP_GTP PHOSPHATASE"/>
    <property type="match status" value="1"/>
</dbReference>
<dbReference type="SUPFAM" id="SSF52540">
    <property type="entry name" value="P-loop containing nucleoside triphosphate hydrolases"/>
    <property type="match status" value="1"/>
</dbReference>
<sequence>MINHVGHDVLVDTGKPDLLKLTRVSLLSGEQIAVAEGLTVVVGPNNAGKSRLLQEIAERLTLVQLEPHIRPKVTAGIEVERRCEEEALIDWMRGRYKFYAPGSYPHGIYEEESFTSLGGPGVAVREIKRSWTSGQSSFGKLANFLLRHIPAGQAQSAVATSSSFNALQEAPTQPLQFLYANRDLERLASEEMRSAFGEHLTVNRYGGSQITLHVGTVAAEEGPAPASPEYLEEIKSLPLLQDQGDGVKSFMGMVLTVITAGYPLLLIDEPEAFLHPPQAYMLGRFLARQHDRGVQVIVATHSDDILRGIMSEKSSASAVTVVRLTRSSKGNHAAQVHVDRVQQVYEDPLIKYFGILDGLFSHGVMLCEAGSDCTYYRAVLESTVKVLDGGFEVSALSVHFAHCGGKTGIPKAVRALRAARVPVGCAVDIDFLQDDGDFTALVEACGGNSKSMQKNRSVVLAAIKSRMKYADKDFARFKITEILNNVDGDRIMPAQAAEIRSLITPSSGWKLFKSQGKALLMGEAAAAYASLDSALKSIGIFLVPVGELECFHRDVPSKDKAAWLRQVLESRAYEESAEATAYVKNIAEFIWQHQDQAATTEGKIIGAAD</sequence>
<feature type="domain" description="AAA+ ATPase" evidence="1">
    <location>
        <begin position="35"/>
        <end position="326"/>
    </location>
</feature>